<keyword evidence="1" id="KW-0812">Transmembrane</keyword>
<proteinExistence type="predicted"/>
<keyword evidence="1" id="KW-1133">Transmembrane helix</keyword>
<dbReference type="EMBL" id="JACVEW010000003">
    <property type="protein sequence ID" value="MBP0047666.1"/>
    <property type="molecule type" value="Genomic_DNA"/>
</dbReference>
<reference evidence="2 3" key="1">
    <citation type="submission" date="2020-09" db="EMBL/GenBank/DDBJ databases">
        <authorList>
            <person name="Tanuku N.R.S."/>
        </authorList>
    </citation>
    <scope>NUCLEOTIDE SEQUENCE [LARGE SCALE GENOMIC DNA]</scope>
    <source>
        <strain evidence="2 3">AK62</strain>
    </source>
</reference>
<comment type="caution">
    <text evidence="2">The sequence shown here is derived from an EMBL/GenBank/DDBJ whole genome shotgun (WGS) entry which is preliminary data.</text>
</comment>
<keyword evidence="3" id="KW-1185">Reference proteome</keyword>
<evidence type="ECO:0000313" key="3">
    <source>
        <dbReference type="Proteomes" id="UP000810171"/>
    </source>
</evidence>
<sequence>MRNEAERLAIQWGVPIAIALVAVAVRLLFSVNRLTLLGIARGVTVGLFVGSMVNLYLGDVDGMSDGTRGAIVGVSAVLAEDLIMALLAFGKRIREQPETLLDVIFRGKR</sequence>
<feature type="transmembrane region" description="Helical" evidence="1">
    <location>
        <begin position="12"/>
        <end position="29"/>
    </location>
</feature>
<feature type="transmembrane region" description="Helical" evidence="1">
    <location>
        <begin position="69"/>
        <end position="89"/>
    </location>
</feature>
<evidence type="ECO:0000313" key="2">
    <source>
        <dbReference type="EMBL" id="MBP0047666.1"/>
    </source>
</evidence>
<gene>
    <name evidence="2" type="ORF">H9C73_02865</name>
</gene>
<accession>A0ABS3Z7H5</accession>
<protein>
    <submittedName>
        <fullName evidence="2">Uncharacterized protein</fullName>
    </submittedName>
</protein>
<keyword evidence="1" id="KW-0472">Membrane</keyword>
<dbReference type="RefSeq" id="WP_209286276.1">
    <property type="nucleotide sequence ID" value="NZ_JACVEW010000003.1"/>
</dbReference>
<evidence type="ECO:0000256" key="1">
    <source>
        <dbReference type="SAM" id="Phobius"/>
    </source>
</evidence>
<name>A0ABS3Z7H5_9GAMM</name>
<dbReference type="Proteomes" id="UP000810171">
    <property type="component" value="Unassembled WGS sequence"/>
</dbReference>
<feature type="transmembrane region" description="Helical" evidence="1">
    <location>
        <begin position="36"/>
        <end position="57"/>
    </location>
</feature>
<organism evidence="2 3">
    <name type="scientific">Marinobacterium alkalitolerans</name>
    <dbReference type="NCBI Taxonomy" id="1542925"/>
    <lineage>
        <taxon>Bacteria</taxon>
        <taxon>Pseudomonadati</taxon>
        <taxon>Pseudomonadota</taxon>
        <taxon>Gammaproteobacteria</taxon>
        <taxon>Oceanospirillales</taxon>
        <taxon>Oceanospirillaceae</taxon>
        <taxon>Marinobacterium</taxon>
    </lineage>
</organism>